<dbReference type="GO" id="GO:0003700">
    <property type="term" value="F:DNA-binding transcription factor activity"/>
    <property type="evidence" value="ECO:0007669"/>
    <property type="project" value="InterPro"/>
</dbReference>
<dbReference type="InterPro" id="IPR036390">
    <property type="entry name" value="WH_DNA-bd_sf"/>
</dbReference>
<dbReference type="PANTHER" id="PTHR30537">
    <property type="entry name" value="HTH-TYPE TRANSCRIPTIONAL REGULATOR"/>
    <property type="match status" value="1"/>
</dbReference>
<feature type="domain" description="HTH lysR-type" evidence="5">
    <location>
        <begin position="1"/>
        <end position="61"/>
    </location>
</feature>
<keyword evidence="3" id="KW-0238">DNA-binding</keyword>
<evidence type="ECO:0000256" key="1">
    <source>
        <dbReference type="ARBA" id="ARBA00009437"/>
    </source>
</evidence>
<dbReference type="SUPFAM" id="SSF46785">
    <property type="entry name" value="Winged helix' DNA-binding domain"/>
    <property type="match status" value="1"/>
</dbReference>
<proteinExistence type="inferred from homology"/>
<dbReference type="PROSITE" id="PS50931">
    <property type="entry name" value="HTH_LYSR"/>
    <property type="match status" value="1"/>
</dbReference>
<evidence type="ECO:0000256" key="3">
    <source>
        <dbReference type="ARBA" id="ARBA00023125"/>
    </source>
</evidence>
<dbReference type="GO" id="GO:0006351">
    <property type="term" value="P:DNA-templated transcription"/>
    <property type="evidence" value="ECO:0007669"/>
    <property type="project" value="TreeGrafter"/>
</dbReference>
<evidence type="ECO:0000256" key="2">
    <source>
        <dbReference type="ARBA" id="ARBA00023015"/>
    </source>
</evidence>
<dbReference type="Gene3D" id="1.10.10.10">
    <property type="entry name" value="Winged helix-like DNA-binding domain superfamily/Winged helix DNA-binding domain"/>
    <property type="match status" value="1"/>
</dbReference>
<name>A0A3S9XDQ4_9GAMM</name>
<keyword evidence="2" id="KW-0805">Transcription regulation</keyword>
<dbReference type="InterPro" id="IPR000847">
    <property type="entry name" value="LysR_HTH_N"/>
</dbReference>
<evidence type="ECO:0000256" key="4">
    <source>
        <dbReference type="ARBA" id="ARBA00023163"/>
    </source>
</evidence>
<dbReference type="RefSeq" id="WP_127163014.1">
    <property type="nucleotide sequence ID" value="NZ_CP029822.1"/>
</dbReference>
<dbReference type="PANTHER" id="PTHR30537:SF1">
    <property type="entry name" value="HTH-TYPE TRANSCRIPTIONAL REGULATOR PGRR"/>
    <property type="match status" value="1"/>
</dbReference>
<dbReference type="InterPro" id="IPR005119">
    <property type="entry name" value="LysR_subst-bd"/>
</dbReference>
<protein>
    <submittedName>
        <fullName evidence="6">LysR family transcriptional regulator</fullName>
    </submittedName>
</protein>
<dbReference type="Gene3D" id="3.40.190.290">
    <property type="match status" value="1"/>
</dbReference>
<dbReference type="EMBL" id="CP029822">
    <property type="protein sequence ID" value="AZS50565.1"/>
    <property type="molecule type" value="Genomic_DNA"/>
</dbReference>
<dbReference type="GO" id="GO:0043565">
    <property type="term" value="F:sequence-specific DNA binding"/>
    <property type="evidence" value="ECO:0007669"/>
    <property type="project" value="TreeGrafter"/>
</dbReference>
<dbReference type="KEGG" id="emo:DM558_07140"/>
<dbReference type="Pfam" id="PF00126">
    <property type="entry name" value="HTH_1"/>
    <property type="match status" value="1"/>
</dbReference>
<dbReference type="InterPro" id="IPR036388">
    <property type="entry name" value="WH-like_DNA-bd_sf"/>
</dbReference>
<keyword evidence="4" id="KW-0804">Transcription</keyword>
<dbReference type="InterPro" id="IPR058163">
    <property type="entry name" value="LysR-type_TF_proteobact-type"/>
</dbReference>
<evidence type="ECO:0000313" key="6">
    <source>
        <dbReference type="EMBL" id="AZS50565.1"/>
    </source>
</evidence>
<sequence>MRTDLNTYLHYFCVVAEQQSFTKAGLQLGLSPSAISQAVRLLETSLGLKLLYRNTRSIRLTEAGEQLLARVKPTLEEIDNALEDIKQQHSVPKGIIKINTSYIAWRALIHPKLSAFSKQYPAIDLDIQISEGLIDIIKEGFDLGIRSTRSLQDTMVAVPLGNPVKSLLVASPSYLAKNATPIIPDDLYQQETIGYRFPSSQQFYNWKFTKEDKQQNLQLTHKYIANSETVLLELALLGKGFAYIFEQEAVKQAIANKQLVCVLEDWQLEASQYYFYYPNRNFIPSKLRAFIDFYRSN</sequence>
<dbReference type="AlphaFoldDB" id="A0A3S9XDQ4"/>
<gene>
    <name evidence="6" type="ORF">DM558_07140</name>
</gene>
<evidence type="ECO:0000259" key="5">
    <source>
        <dbReference type="PROSITE" id="PS50931"/>
    </source>
</evidence>
<organism evidence="6 7">
    <name type="scientific">Entomomonas moraniae</name>
    <dbReference type="NCBI Taxonomy" id="2213226"/>
    <lineage>
        <taxon>Bacteria</taxon>
        <taxon>Pseudomonadati</taxon>
        <taxon>Pseudomonadota</taxon>
        <taxon>Gammaproteobacteria</taxon>
        <taxon>Pseudomonadales</taxon>
        <taxon>Pseudomonadaceae</taxon>
        <taxon>Entomomonas</taxon>
    </lineage>
</organism>
<dbReference type="SUPFAM" id="SSF53850">
    <property type="entry name" value="Periplasmic binding protein-like II"/>
    <property type="match status" value="1"/>
</dbReference>
<keyword evidence="7" id="KW-1185">Reference proteome</keyword>
<dbReference type="FunFam" id="1.10.10.10:FF:000001">
    <property type="entry name" value="LysR family transcriptional regulator"/>
    <property type="match status" value="1"/>
</dbReference>
<accession>A0A3S9XDQ4</accession>
<comment type="similarity">
    <text evidence="1">Belongs to the LysR transcriptional regulatory family.</text>
</comment>
<reference evidence="7" key="1">
    <citation type="submission" date="2018-06" db="EMBL/GenBank/DDBJ databases">
        <title>Complete genome of Pseudomonas insecticola strain QZS01.</title>
        <authorList>
            <person name="Wang J."/>
            <person name="Su Q."/>
        </authorList>
    </citation>
    <scope>NUCLEOTIDE SEQUENCE [LARGE SCALE GENOMIC DNA]</scope>
    <source>
        <strain evidence="7">QZS01</strain>
    </source>
</reference>
<dbReference type="Pfam" id="PF03466">
    <property type="entry name" value="LysR_substrate"/>
    <property type="match status" value="1"/>
</dbReference>
<dbReference type="Proteomes" id="UP000273143">
    <property type="component" value="Chromosome"/>
</dbReference>
<evidence type="ECO:0000313" key="7">
    <source>
        <dbReference type="Proteomes" id="UP000273143"/>
    </source>
</evidence>